<keyword evidence="4" id="KW-1185">Reference proteome</keyword>
<dbReference type="OrthoDB" id="2102136at2759"/>
<evidence type="ECO:0000259" key="2">
    <source>
        <dbReference type="Pfam" id="PF04577"/>
    </source>
</evidence>
<feature type="chain" id="PRO_5005193245" description="Glycosyltransferase 61 catalytic domain-containing protein" evidence="1">
    <location>
        <begin position="28"/>
        <end position="693"/>
    </location>
</feature>
<dbReference type="SUPFAM" id="SSF48452">
    <property type="entry name" value="TPR-like"/>
    <property type="match status" value="1"/>
</dbReference>
<sequence>MRRGYLMKTTSSLLAVCSLLVAGPAASMVVDPQTQFAEAQAHVVNGRFSDAIAILRPMYEMYPVDQILEVYKGALVRSGATDEAVNLLELALSKHPSRQVALMWCEEQANSLLRQSRQVNTKGARAIHDAVATFLSPRLRSRLGDICDKSLHEDPDDLHAVWIVGYLKMMLGDLDEARRLLSRLRDEQPPDWANHENVNQALSQVLKVLYYARFFKASTCDESYNIAKQLTGIERSATAMNLYHNALSFTKQFHPETTDTYLEQLRRTFAEHSDNDLPALVTWAEALAVGEISSDPLPNPTAGDLFRVPEMVVYPDNVGQRPSNSRAVQLEWGDWVPFVFEDKRHTLIRLKVPVYAWGLPISLQSERFVYLSMPWGFAAGNYRPMPRTVPVRTITQPCLIISPNSKNNIYHQLVECVGILAVALRDIVPRHPDLHIMLPDRPFFRQLQELVNLRPPVVWDDATNHGRVLLERAMYVDFQLVDDLAQDEEDQHGLDAMWARRDYFNKYRPSLASIRWARDLVMSSSPEDGSSCTPRVVYVSREGTARSLTNVQERSLIQRVKQRVGGDCFDVFRVKSGDASPTLLDHINMFRSADIIVGAHGAGLANMMWVRPGASLIYWPIKPMVDVNHIALAAALNISVHVIEPLHAYIWDTFHLDASEFDRCAGLVVQAIDRILTRMRKPPCTCSVEHDDL</sequence>
<dbReference type="InterPro" id="IPR011990">
    <property type="entry name" value="TPR-like_helical_dom_sf"/>
</dbReference>
<feature type="domain" description="Glycosyltransferase 61 catalytic" evidence="2">
    <location>
        <begin position="491"/>
        <end position="617"/>
    </location>
</feature>
<dbReference type="EMBL" id="CDSF01000093">
    <property type="protein sequence ID" value="CEO99771.1"/>
    <property type="molecule type" value="Genomic_DNA"/>
</dbReference>
<dbReference type="Proteomes" id="UP000039324">
    <property type="component" value="Unassembled WGS sequence"/>
</dbReference>
<evidence type="ECO:0000313" key="4">
    <source>
        <dbReference type="Proteomes" id="UP000039324"/>
    </source>
</evidence>
<proteinExistence type="predicted"/>
<name>A0A0G4IXK1_PLABS</name>
<protein>
    <recommendedName>
        <fullName evidence="2">Glycosyltransferase 61 catalytic domain-containing protein</fullName>
    </recommendedName>
</protein>
<reference evidence="3 4" key="1">
    <citation type="submission" date="2015-02" db="EMBL/GenBank/DDBJ databases">
        <authorList>
            <person name="Chooi Y.-H."/>
        </authorList>
    </citation>
    <scope>NUCLEOTIDE SEQUENCE [LARGE SCALE GENOMIC DNA]</scope>
    <source>
        <strain evidence="3">E3</strain>
    </source>
</reference>
<feature type="signal peptide" evidence="1">
    <location>
        <begin position="1"/>
        <end position="27"/>
    </location>
</feature>
<organism evidence="3 4">
    <name type="scientific">Plasmodiophora brassicae</name>
    <name type="common">Clubroot disease agent</name>
    <dbReference type="NCBI Taxonomy" id="37360"/>
    <lineage>
        <taxon>Eukaryota</taxon>
        <taxon>Sar</taxon>
        <taxon>Rhizaria</taxon>
        <taxon>Endomyxa</taxon>
        <taxon>Phytomyxea</taxon>
        <taxon>Plasmodiophorida</taxon>
        <taxon>Plasmodiophoridae</taxon>
        <taxon>Plasmodiophora</taxon>
    </lineage>
</organism>
<dbReference type="Pfam" id="PF04577">
    <property type="entry name" value="Glyco_transf_61"/>
    <property type="match status" value="1"/>
</dbReference>
<accession>A0A0G4IXK1</accession>
<dbReference type="InterPro" id="IPR049625">
    <property type="entry name" value="Glyco_transf_61_cat"/>
</dbReference>
<gene>
    <name evidence="3" type="ORF">PBRA_007505</name>
</gene>
<dbReference type="GO" id="GO:0016757">
    <property type="term" value="F:glycosyltransferase activity"/>
    <property type="evidence" value="ECO:0007669"/>
    <property type="project" value="InterPro"/>
</dbReference>
<evidence type="ECO:0000256" key="1">
    <source>
        <dbReference type="SAM" id="SignalP"/>
    </source>
</evidence>
<dbReference type="AlphaFoldDB" id="A0A0G4IXK1"/>
<keyword evidence="1" id="KW-0732">Signal</keyword>
<evidence type="ECO:0000313" key="3">
    <source>
        <dbReference type="EMBL" id="CEO99771.1"/>
    </source>
</evidence>
<dbReference type="Gene3D" id="1.25.40.10">
    <property type="entry name" value="Tetratricopeptide repeat domain"/>
    <property type="match status" value="1"/>
</dbReference>